<dbReference type="EMBL" id="LFND01000005">
    <property type="protein sequence ID" value="KMQ61383.1"/>
    <property type="molecule type" value="Genomic_DNA"/>
</dbReference>
<dbReference type="InterPro" id="IPR050744">
    <property type="entry name" value="AI-2_Isomerase_LsrG"/>
</dbReference>
<dbReference type="STRING" id="558151.ACM46_15245"/>
<dbReference type="InterPro" id="IPR007138">
    <property type="entry name" value="ABM_dom"/>
</dbReference>
<keyword evidence="2" id="KW-0560">Oxidoreductase</keyword>
<protein>
    <submittedName>
        <fullName evidence="2">Antibiotic biosynthesis monooxygenase</fullName>
    </submittedName>
</protein>
<gene>
    <name evidence="2" type="ORF">ACM46_15245</name>
</gene>
<dbReference type="OrthoDB" id="9806189at2"/>
<dbReference type="Gene3D" id="3.30.70.100">
    <property type="match status" value="1"/>
</dbReference>
<dbReference type="PANTHER" id="PTHR33336">
    <property type="entry name" value="QUINOL MONOOXYGENASE YGIN-RELATED"/>
    <property type="match status" value="1"/>
</dbReference>
<evidence type="ECO:0000313" key="2">
    <source>
        <dbReference type="EMBL" id="KMQ61383.1"/>
    </source>
</evidence>
<evidence type="ECO:0000259" key="1">
    <source>
        <dbReference type="PROSITE" id="PS51725"/>
    </source>
</evidence>
<dbReference type="InterPro" id="IPR011008">
    <property type="entry name" value="Dimeric_a/b-barrel"/>
</dbReference>
<comment type="caution">
    <text evidence="2">The sequence shown here is derived from an EMBL/GenBank/DDBJ whole genome shotgun (WGS) entry which is preliminary data.</text>
</comment>
<reference evidence="2 3" key="1">
    <citation type="journal article" date="2013" name="Int. J. Syst. Evol. Microbiol.">
        <title>Chryseobacterium angstadtii sp. nov., isolated from a newt tank.</title>
        <authorList>
            <person name="Kirk K.E."/>
            <person name="Hoffman J.A."/>
            <person name="Smith K.A."/>
            <person name="Strahan B.L."/>
            <person name="Failor K.C."/>
            <person name="Krebs J.E."/>
            <person name="Gale A.N."/>
            <person name="Do T.D."/>
            <person name="Sontag T.C."/>
            <person name="Batties A.M."/>
            <person name="Mistiszyn K."/>
            <person name="Newman J.D."/>
        </authorList>
    </citation>
    <scope>NUCLEOTIDE SEQUENCE [LARGE SCALE GENOMIC DNA]</scope>
    <source>
        <strain evidence="2 3">KM</strain>
    </source>
</reference>
<name>A0A0J7I4S2_9FLAO</name>
<dbReference type="Proteomes" id="UP000036261">
    <property type="component" value="Unassembled WGS sequence"/>
</dbReference>
<dbReference type="PROSITE" id="PS51725">
    <property type="entry name" value="ABM"/>
    <property type="match status" value="1"/>
</dbReference>
<keyword evidence="2" id="KW-0503">Monooxygenase</keyword>
<dbReference type="RefSeq" id="WP_048507549.1">
    <property type="nucleotide sequence ID" value="NZ_LFND01000005.1"/>
</dbReference>
<evidence type="ECO:0000313" key="3">
    <source>
        <dbReference type="Proteomes" id="UP000036261"/>
    </source>
</evidence>
<feature type="domain" description="ABM" evidence="1">
    <location>
        <begin position="6"/>
        <end position="95"/>
    </location>
</feature>
<dbReference type="AlphaFoldDB" id="A0A0J7I4S2"/>
<dbReference type="PATRIC" id="fig|558151.6.peg.3223"/>
<dbReference type="GO" id="GO:0004497">
    <property type="term" value="F:monooxygenase activity"/>
    <property type="evidence" value="ECO:0007669"/>
    <property type="project" value="UniProtKB-KW"/>
</dbReference>
<sequence>MIHQQFISTAVLKAKEGKRAALKEALLKLINPTRSEPGCLYYILFEDKNNKGTFYMREAFKDTAAFEFHTQTIHFKNFAAQTGELMSEPIQLIELNPVSDIES</sequence>
<proteinExistence type="predicted"/>
<dbReference type="PANTHER" id="PTHR33336:SF3">
    <property type="entry name" value="ABM DOMAIN-CONTAINING PROTEIN"/>
    <property type="match status" value="1"/>
</dbReference>
<keyword evidence="3" id="KW-1185">Reference proteome</keyword>
<dbReference type="Pfam" id="PF03992">
    <property type="entry name" value="ABM"/>
    <property type="match status" value="1"/>
</dbReference>
<organism evidence="2 3">
    <name type="scientific">Chryseobacterium angstadtii</name>
    <dbReference type="NCBI Taxonomy" id="558151"/>
    <lineage>
        <taxon>Bacteria</taxon>
        <taxon>Pseudomonadati</taxon>
        <taxon>Bacteroidota</taxon>
        <taxon>Flavobacteriia</taxon>
        <taxon>Flavobacteriales</taxon>
        <taxon>Weeksellaceae</taxon>
        <taxon>Chryseobacterium group</taxon>
        <taxon>Chryseobacterium</taxon>
    </lineage>
</organism>
<accession>A0A0J7I4S2</accession>
<dbReference type="SUPFAM" id="SSF54909">
    <property type="entry name" value="Dimeric alpha+beta barrel"/>
    <property type="match status" value="1"/>
</dbReference>